<proteinExistence type="predicted"/>
<accession>A0ABC9P1M4</accession>
<organism evidence="1 2">
    <name type="scientific">Enterococcus faecalis TX0630</name>
    <dbReference type="NCBI Taxonomy" id="749508"/>
    <lineage>
        <taxon>Bacteria</taxon>
        <taxon>Bacillati</taxon>
        <taxon>Bacillota</taxon>
        <taxon>Bacilli</taxon>
        <taxon>Lactobacillales</taxon>
        <taxon>Enterococcaceae</taxon>
        <taxon>Enterococcus</taxon>
    </lineage>
</organism>
<evidence type="ECO:0000313" key="2">
    <source>
        <dbReference type="Proteomes" id="UP000004933"/>
    </source>
</evidence>
<protein>
    <recommendedName>
        <fullName evidence="3">Adhesin BspA variable domain-containing protein</fullName>
    </recommendedName>
</protein>
<sequence>MIYMSKNCKSCKDLKNRGIDVDCCFEIGDKECASLGDDKGFNGKKNDCQDMHDLNDCLLGRADSALDIHDDCDWKGYLKKLVSTIYNLQKMTICAICGIWKKIHWIEEQIEKIWKKIAKMEDDIDNIASQNWEINTRYGIQESTKGMSVSINRGNGDFIFRWKDWGDAEQTQYLGEGEIRGTVNFGMRPSSNASFDWQVRDVVIQNLSYKTNNIRSVPFTLHLYLTRAGEQEIYTKSHDTTKSFNDNINKTLKLNNNGNVGISSSSGWLQFLEFFNDGPVADDRANLQIEFKNNGKPKPPRYI</sequence>
<dbReference type="EMBL" id="AEBE01000160">
    <property type="protein sequence ID" value="EFU88836.1"/>
    <property type="molecule type" value="Genomic_DNA"/>
</dbReference>
<name>A0ABC9P1M4_ENTFL</name>
<dbReference type="AlphaFoldDB" id="A0ABC9P1M4"/>
<gene>
    <name evidence="1" type="ORF">HMPREF9511_03215</name>
</gene>
<reference evidence="1 2" key="1">
    <citation type="submission" date="2010-09" db="EMBL/GenBank/DDBJ databases">
        <authorList>
            <person name="Weinstock G."/>
            <person name="Sodergren E."/>
            <person name="Clifton S."/>
            <person name="Fulton L."/>
            <person name="Fulton B."/>
            <person name="Courtney L."/>
            <person name="Fronick C."/>
            <person name="Harrison M."/>
            <person name="Strong C."/>
            <person name="Farmer C."/>
            <person name="Delahaunty K."/>
            <person name="Markovic C."/>
            <person name="Hall O."/>
            <person name="Minx P."/>
            <person name="Tomlinson C."/>
            <person name="Mitreva M."/>
            <person name="Hou S."/>
            <person name="Chen J."/>
            <person name="Wollam A."/>
            <person name="Pepin K.H."/>
            <person name="Johnson M."/>
            <person name="Bhonagiri V."/>
            <person name="Zhang X."/>
            <person name="Suruliraj S."/>
            <person name="Warren W."/>
            <person name="Chinwalla A."/>
            <person name="Mardis E.R."/>
            <person name="Wilson R.K."/>
        </authorList>
    </citation>
    <scope>NUCLEOTIDE SEQUENCE [LARGE SCALE GENOMIC DNA]</scope>
    <source>
        <strain evidence="1 2">TX0630</strain>
    </source>
</reference>
<comment type="caution">
    <text evidence="1">The sequence shown here is derived from an EMBL/GenBank/DDBJ whole genome shotgun (WGS) entry which is preliminary data.</text>
</comment>
<dbReference type="Proteomes" id="UP000004933">
    <property type="component" value="Unassembled WGS sequence"/>
</dbReference>
<evidence type="ECO:0008006" key="3">
    <source>
        <dbReference type="Google" id="ProtNLM"/>
    </source>
</evidence>
<evidence type="ECO:0000313" key="1">
    <source>
        <dbReference type="EMBL" id="EFU88836.1"/>
    </source>
</evidence>